<sequence length="219" mass="24729">MIFAIDDDEGILAFIKTALTREGHQVETFTTTREVTAEKAAFADLILLDVMMPDQDGFDYCRSIRDLVDCPILFVTAKTEEKALLQGLGVGGDDYIRKPFSLAELRGRVSAHLRRESRGHTHRIRVGEISLDISSKKIYYGSEEMLLTKSEYLISAQLITSAGQVFSKGQLYEAVFGFDGRSEESVIVEHIKNIRGKLKKYSANDPIETVWGIGYRWRK</sequence>
<keyword evidence="2" id="KW-0902">Two-component regulatory system</keyword>
<dbReference type="SUPFAM" id="SSF46894">
    <property type="entry name" value="C-terminal effector domain of the bipartite response regulators"/>
    <property type="match status" value="1"/>
</dbReference>
<evidence type="ECO:0000256" key="7">
    <source>
        <dbReference type="PROSITE-ProRule" id="PRU01091"/>
    </source>
</evidence>
<dbReference type="InterPro" id="IPR036388">
    <property type="entry name" value="WH-like_DNA-bd_sf"/>
</dbReference>
<dbReference type="Pfam" id="PF00072">
    <property type="entry name" value="Response_reg"/>
    <property type="match status" value="1"/>
</dbReference>
<dbReference type="PROSITE" id="PS51755">
    <property type="entry name" value="OMPR_PHOB"/>
    <property type="match status" value="1"/>
</dbReference>
<dbReference type="GO" id="GO:0000156">
    <property type="term" value="F:phosphorelay response regulator activity"/>
    <property type="evidence" value="ECO:0007669"/>
    <property type="project" value="TreeGrafter"/>
</dbReference>
<evidence type="ECO:0000256" key="2">
    <source>
        <dbReference type="ARBA" id="ARBA00023012"/>
    </source>
</evidence>
<dbReference type="EMBL" id="AJDQ01000002">
    <property type="protein sequence ID" value="EOI58942.1"/>
    <property type="molecule type" value="Genomic_DNA"/>
</dbReference>
<name>R2Y9C4_9ENTE</name>
<gene>
    <name evidence="11" type="ORF">I592_03319</name>
    <name evidence="10" type="ORF">UKC_00128</name>
</gene>
<evidence type="ECO:0000259" key="9">
    <source>
        <dbReference type="PROSITE" id="PS51755"/>
    </source>
</evidence>
<evidence type="ECO:0000256" key="3">
    <source>
        <dbReference type="ARBA" id="ARBA00023015"/>
    </source>
</evidence>
<dbReference type="InterPro" id="IPR001867">
    <property type="entry name" value="OmpR/PhoB-type_DNA-bd"/>
</dbReference>
<keyword evidence="3" id="KW-0805">Transcription regulation</keyword>
<dbReference type="InterPro" id="IPR011006">
    <property type="entry name" value="CheY-like_superfamily"/>
</dbReference>
<dbReference type="Gene3D" id="6.10.250.690">
    <property type="match status" value="1"/>
</dbReference>
<evidence type="ECO:0000313" key="13">
    <source>
        <dbReference type="Proteomes" id="UP000014160"/>
    </source>
</evidence>
<dbReference type="Pfam" id="PF00486">
    <property type="entry name" value="Trans_reg_C"/>
    <property type="match status" value="1"/>
</dbReference>
<keyword evidence="1 6" id="KW-0597">Phosphoprotein</keyword>
<evidence type="ECO:0008006" key="14">
    <source>
        <dbReference type="Google" id="ProtNLM"/>
    </source>
</evidence>
<keyword evidence="4 7" id="KW-0238">DNA-binding</keyword>
<evidence type="ECO:0000256" key="1">
    <source>
        <dbReference type="ARBA" id="ARBA00022553"/>
    </source>
</evidence>
<evidence type="ECO:0000256" key="6">
    <source>
        <dbReference type="PROSITE-ProRule" id="PRU00169"/>
    </source>
</evidence>
<evidence type="ECO:0000256" key="4">
    <source>
        <dbReference type="ARBA" id="ARBA00023125"/>
    </source>
</evidence>
<dbReference type="SMART" id="SM00448">
    <property type="entry name" value="REC"/>
    <property type="match status" value="1"/>
</dbReference>
<dbReference type="Proteomes" id="UP000014160">
    <property type="component" value="Unassembled WGS sequence"/>
</dbReference>
<dbReference type="HOGENOM" id="CLU_000445_30_3_9"/>
<proteinExistence type="predicted"/>
<dbReference type="GO" id="GO:0006355">
    <property type="term" value="P:regulation of DNA-templated transcription"/>
    <property type="evidence" value="ECO:0007669"/>
    <property type="project" value="InterPro"/>
</dbReference>
<evidence type="ECO:0000313" key="10">
    <source>
        <dbReference type="EMBL" id="EOI58942.1"/>
    </source>
</evidence>
<evidence type="ECO:0000256" key="5">
    <source>
        <dbReference type="ARBA" id="ARBA00023163"/>
    </source>
</evidence>
<dbReference type="Gene3D" id="1.10.10.10">
    <property type="entry name" value="Winged helix-like DNA-binding domain superfamily/Winged helix DNA-binding domain"/>
    <property type="match status" value="1"/>
</dbReference>
<dbReference type="SMART" id="SM00862">
    <property type="entry name" value="Trans_reg_C"/>
    <property type="match status" value="1"/>
</dbReference>
<dbReference type="PATRIC" id="fig|1158614.3.peg.114"/>
<dbReference type="GO" id="GO:0005829">
    <property type="term" value="C:cytosol"/>
    <property type="evidence" value="ECO:0007669"/>
    <property type="project" value="TreeGrafter"/>
</dbReference>
<protein>
    <recommendedName>
        <fullName evidence="14">Stage 0 sporulation protein A homolog</fullName>
    </recommendedName>
</protein>
<evidence type="ECO:0000313" key="12">
    <source>
        <dbReference type="Proteomes" id="UP000013750"/>
    </source>
</evidence>
<comment type="caution">
    <text evidence="10">The sequence shown here is derived from an EMBL/GenBank/DDBJ whole genome shotgun (WGS) entry which is preliminary data.</text>
</comment>
<evidence type="ECO:0000313" key="11">
    <source>
        <dbReference type="EMBL" id="EOW79181.1"/>
    </source>
</evidence>
<dbReference type="SUPFAM" id="SSF52172">
    <property type="entry name" value="CheY-like"/>
    <property type="match status" value="1"/>
</dbReference>
<dbReference type="CDD" id="cd00383">
    <property type="entry name" value="trans_reg_C"/>
    <property type="match status" value="1"/>
</dbReference>
<feature type="modified residue" description="4-aspartylphosphate" evidence="6">
    <location>
        <position position="49"/>
    </location>
</feature>
<organism evidence="10 12">
    <name type="scientific">Enterococcus gilvus ATCC BAA-350</name>
    <dbReference type="NCBI Taxonomy" id="1158614"/>
    <lineage>
        <taxon>Bacteria</taxon>
        <taxon>Bacillati</taxon>
        <taxon>Bacillota</taxon>
        <taxon>Bacilli</taxon>
        <taxon>Lactobacillales</taxon>
        <taxon>Enterococcaceae</taxon>
        <taxon>Enterococcus</taxon>
    </lineage>
</organism>
<dbReference type="eggNOG" id="COG0745">
    <property type="taxonomic scope" value="Bacteria"/>
</dbReference>
<dbReference type="AlphaFoldDB" id="R2Y9C4"/>
<keyword evidence="5" id="KW-0804">Transcription</keyword>
<reference evidence="11 13" key="2">
    <citation type="submission" date="2013-03" db="EMBL/GenBank/DDBJ databases">
        <title>The Genome Sequence of Enterococcus gilvus ATCC BAA-350 (PacBio/Illumina hybrid assembly).</title>
        <authorList>
            <consortium name="The Broad Institute Genomics Platform"/>
            <consortium name="The Broad Institute Genome Sequencing Center for Infectious Disease"/>
            <person name="Earl A."/>
            <person name="Russ C."/>
            <person name="Gilmore M."/>
            <person name="Surin D."/>
            <person name="Walker B."/>
            <person name="Young S."/>
            <person name="Zeng Q."/>
            <person name="Gargeya S."/>
            <person name="Fitzgerald M."/>
            <person name="Haas B."/>
            <person name="Abouelleil A."/>
            <person name="Allen A.W."/>
            <person name="Alvarado L."/>
            <person name="Arachchi H.M."/>
            <person name="Berlin A.M."/>
            <person name="Chapman S.B."/>
            <person name="Gainer-Dewar J."/>
            <person name="Goldberg J."/>
            <person name="Griggs A."/>
            <person name="Gujja S."/>
            <person name="Hansen M."/>
            <person name="Howarth C."/>
            <person name="Imamovic A."/>
            <person name="Ireland A."/>
            <person name="Larimer J."/>
            <person name="McCowan C."/>
            <person name="Murphy C."/>
            <person name="Pearson M."/>
            <person name="Poon T.W."/>
            <person name="Priest M."/>
            <person name="Roberts A."/>
            <person name="Saif S."/>
            <person name="Shea T."/>
            <person name="Sisk P."/>
            <person name="Sykes S."/>
            <person name="Wortman J."/>
            <person name="Nusbaum C."/>
            <person name="Birren B."/>
        </authorList>
    </citation>
    <scope>NUCLEOTIDE SEQUENCE [LARGE SCALE GENOMIC DNA]</scope>
    <source>
        <strain evidence="11 13">ATCC BAA-350</strain>
    </source>
</reference>
<dbReference type="GO" id="GO:0000976">
    <property type="term" value="F:transcription cis-regulatory region binding"/>
    <property type="evidence" value="ECO:0007669"/>
    <property type="project" value="TreeGrafter"/>
</dbReference>
<dbReference type="EMBL" id="ASWH01000002">
    <property type="protein sequence ID" value="EOW79181.1"/>
    <property type="molecule type" value="Genomic_DNA"/>
</dbReference>
<dbReference type="Gene3D" id="3.40.50.2300">
    <property type="match status" value="1"/>
</dbReference>
<dbReference type="PANTHER" id="PTHR48111:SF2">
    <property type="entry name" value="RESPONSE REGULATOR SAER"/>
    <property type="match status" value="1"/>
</dbReference>
<dbReference type="CDD" id="cd17574">
    <property type="entry name" value="REC_OmpR"/>
    <property type="match status" value="1"/>
</dbReference>
<keyword evidence="13" id="KW-1185">Reference proteome</keyword>
<dbReference type="PROSITE" id="PS50110">
    <property type="entry name" value="RESPONSE_REGULATORY"/>
    <property type="match status" value="1"/>
</dbReference>
<dbReference type="PANTHER" id="PTHR48111">
    <property type="entry name" value="REGULATOR OF RPOS"/>
    <property type="match status" value="1"/>
</dbReference>
<evidence type="ECO:0000259" key="8">
    <source>
        <dbReference type="PROSITE" id="PS50110"/>
    </source>
</evidence>
<dbReference type="Proteomes" id="UP000013750">
    <property type="component" value="Unassembled WGS sequence"/>
</dbReference>
<dbReference type="InterPro" id="IPR016032">
    <property type="entry name" value="Sig_transdc_resp-reg_C-effctor"/>
</dbReference>
<accession>R2Y9C4</accession>
<dbReference type="InterPro" id="IPR001789">
    <property type="entry name" value="Sig_transdc_resp-reg_receiver"/>
</dbReference>
<feature type="domain" description="OmpR/PhoB-type" evidence="9">
    <location>
        <begin position="121"/>
        <end position="219"/>
    </location>
</feature>
<feature type="DNA-binding region" description="OmpR/PhoB-type" evidence="7">
    <location>
        <begin position="121"/>
        <end position="219"/>
    </location>
</feature>
<feature type="domain" description="Response regulatory" evidence="8">
    <location>
        <begin position="1"/>
        <end position="113"/>
    </location>
</feature>
<dbReference type="InterPro" id="IPR039420">
    <property type="entry name" value="WalR-like"/>
</dbReference>
<dbReference type="GO" id="GO:0032993">
    <property type="term" value="C:protein-DNA complex"/>
    <property type="evidence" value="ECO:0007669"/>
    <property type="project" value="TreeGrafter"/>
</dbReference>
<reference evidence="10 12" key="1">
    <citation type="submission" date="2013-02" db="EMBL/GenBank/DDBJ databases">
        <title>The Genome Sequence of Enterococcus gilvus ATCC BAA-350.</title>
        <authorList>
            <consortium name="The Broad Institute Genome Sequencing Platform"/>
            <consortium name="The Broad Institute Genome Sequencing Center for Infectious Disease"/>
            <person name="Earl A.M."/>
            <person name="Gilmore M.S."/>
            <person name="Lebreton F."/>
            <person name="Walker B."/>
            <person name="Young S.K."/>
            <person name="Zeng Q."/>
            <person name="Gargeya S."/>
            <person name="Fitzgerald M."/>
            <person name="Haas B."/>
            <person name="Abouelleil A."/>
            <person name="Alvarado L."/>
            <person name="Arachchi H.M."/>
            <person name="Berlin A.M."/>
            <person name="Chapman S.B."/>
            <person name="Dewar J."/>
            <person name="Goldberg J."/>
            <person name="Griggs A."/>
            <person name="Gujja S."/>
            <person name="Hansen M."/>
            <person name="Howarth C."/>
            <person name="Imamovic A."/>
            <person name="Larimer J."/>
            <person name="McCowan C."/>
            <person name="Murphy C."/>
            <person name="Neiman D."/>
            <person name="Pearson M."/>
            <person name="Priest M."/>
            <person name="Roberts A."/>
            <person name="Saif S."/>
            <person name="Shea T."/>
            <person name="Sisk P."/>
            <person name="Sykes S."/>
            <person name="Wortman J."/>
            <person name="Nusbaum C."/>
            <person name="Birren B."/>
        </authorList>
    </citation>
    <scope>NUCLEOTIDE SEQUENCE [LARGE SCALE GENOMIC DNA]</scope>
    <source>
        <strain evidence="10 12">ATCC BAA-350</strain>
    </source>
</reference>